<keyword evidence="5" id="KW-1133">Transmembrane helix</keyword>
<feature type="region of interest" description="Disordered" evidence="4">
    <location>
        <begin position="350"/>
        <end position="379"/>
    </location>
</feature>
<keyword evidence="8" id="KW-1185">Reference proteome</keyword>
<evidence type="ECO:0000256" key="5">
    <source>
        <dbReference type="SAM" id="Phobius"/>
    </source>
</evidence>
<dbReference type="KEGG" id="vpi:BW732_09175"/>
<feature type="domain" description="SpaA-like prealbumin fold" evidence="6">
    <location>
        <begin position="161"/>
        <end position="245"/>
    </location>
</feature>
<sequence>MYEFQYFTEPLDRFEQQDLLNEAVVTIVGKDGENTEYRLENSIQWNTGEGGGVGSRGSVILKKVDEDTNEALEDAVFDLYKVTPNGPDDLINLNLITNSKGEITVSNLKVGDYYFEEKRAPIGYELPEDNRFEFSITSDNIHNEVAVSVLVDNKRLADRELSLTKVDESGNAIGNSNEQYVARFHLEYYKDNRWQRVNDKVYETNKDGQINLEEADLADLPVPYDYRFKEVKAPYGFELPDDPYTDVFHIDKYSVEPNVLTKINKKLDHQITLEKTIESVNGSTNATSVEGMVFVLQRLTNNQWYQFTQNKFTTDKNGQIKITNDTHPNLIQAMIDSDYEQFRFREYSVPERSGLQDPQFPTDGTEKKGNPGDQFSVSIPIDELREGTEAGRSVHLKTLKLENKWIRYALNFTKKDSVNGDRLKGAEFTLMEKDNPNAIVTSKGENSIFTFDDLIINQVYFIKETKAPEGYGARSEYYELFLDLDEKMHVSLVHETSKKTELKEGTDFTWDGQNLKLDFDIKNTAMPKIPNTGGWGITIYALVGISLVSLGSVLYHRLTTNSKQRRR</sequence>
<evidence type="ECO:0000313" key="8">
    <source>
        <dbReference type="Proteomes" id="UP000188246"/>
    </source>
</evidence>
<reference evidence="7 8" key="1">
    <citation type="journal article" date="2010" name="Int. J. Syst. Evol. Microbiol.">
        <title>Vagococcus penaei sp. nov., isolated from spoilage microbiota of cooked shrimp (Penaeus vannamei).</title>
        <authorList>
            <person name="Jaffres E."/>
            <person name="Prevost H."/>
            <person name="Rossero A."/>
            <person name="Joffraud J.J."/>
            <person name="Dousset X."/>
        </authorList>
    </citation>
    <scope>NUCLEOTIDE SEQUENCE [LARGE SCALE GENOMIC DNA]</scope>
    <source>
        <strain evidence="7 8">CD276</strain>
    </source>
</reference>
<comment type="similarity">
    <text evidence="1">Belongs to the serine-aspartate repeat-containing protein (SDr) family.</text>
</comment>
<feature type="transmembrane region" description="Helical" evidence="5">
    <location>
        <begin position="535"/>
        <end position="558"/>
    </location>
</feature>
<dbReference type="InterPro" id="IPR013783">
    <property type="entry name" value="Ig-like_fold"/>
</dbReference>
<accession>A0A1Q2D7S9</accession>
<keyword evidence="5" id="KW-0812">Transmembrane</keyword>
<dbReference type="STRING" id="633807.BW732_09175"/>
<evidence type="ECO:0000256" key="1">
    <source>
        <dbReference type="ARBA" id="ARBA00007257"/>
    </source>
</evidence>
<dbReference type="AlphaFoldDB" id="A0A1Q2D7S9"/>
<dbReference type="InterPro" id="IPR041033">
    <property type="entry name" value="SpaA_PFL_dom_1"/>
</dbReference>
<dbReference type="SUPFAM" id="SSF49478">
    <property type="entry name" value="Cna protein B-type domain"/>
    <property type="match status" value="1"/>
</dbReference>
<dbReference type="Pfam" id="PF17802">
    <property type="entry name" value="SpaA"/>
    <property type="match status" value="3"/>
</dbReference>
<evidence type="ECO:0000256" key="4">
    <source>
        <dbReference type="SAM" id="MobiDB-lite"/>
    </source>
</evidence>
<evidence type="ECO:0000313" key="7">
    <source>
        <dbReference type="EMBL" id="AQP54381.1"/>
    </source>
</evidence>
<dbReference type="PANTHER" id="PTHR36108:SF13">
    <property type="entry name" value="COLOSSIN-B-RELATED"/>
    <property type="match status" value="1"/>
</dbReference>
<dbReference type="EMBL" id="CP019609">
    <property type="protein sequence ID" value="AQP54381.1"/>
    <property type="molecule type" value="Genomic_DNA"/>
</dbReference>
<evidence type="ECO:0000256" key="3">
    <source>
        <dbReference type="ARBA" id="ARBA00022729"/>
    </source>
</evidence>
<evidence type="ECO:0000256" key="2">
    <source>
        <dbReference type="ARBA" id="ARBA00022525"/>
    </source>
</evidence>
<dbReference type="RefSeq" id="WP_077276457.1">
    <property type="nucleotide sequence ID" value="NZ_CP019609.1"/>
</dbReference>
<gene>
    <name evidence="7" type="ORF">BW732_09175</name>
</gene>
<dbReference type="PANTHER" id="PTHR36108">
    <property type="entry name" value="COLOSSIN-B-RELATED"/>
    <property type="match status" value="1"/>
</dbReference>
<dbReference type="Proteomes" id="UP000188246">
    <property type="component" value="Chromosome"/>
</dbReference>
<protein>
    <recommendedName>
        <fullName evidence="6">SpaA-like prealbumin fold domain-containing protein</fullName>
    </recommendedName>
</protein>
<evidence type="ECO:0000259" key="6">
    <source>
        <dbReference type="Pfam" id="PF17802"/>
    </source>
</evidence>
<feature type="domain" description="SpaA-like prealbumin fold" evidence="6">
    <location>
        <begin position="57"/>
        <end position="146"/>
    </location>
</feature>
<proteinExistence type="inferred from homology"/>
<keyword evidence="3" id="KW-0732">Signal</keyword>
<keyword evidence="2" id="KW-0964">Secreted</keyword>
<feature type="domain" description="SpaA-like prealbumin fold" evidence="6">
    <location>
        <begin position="410"/>
        <end position="490"/>
    </location>
</feature>
<organism evidence="7 8">
    <name type="scientific">Vagococcus penaei</name>
    <dbReference type="NCBI Taxonomy" id="633807"/>
    <lineage>
        <taxon>Bacteria</taxon>
        <taxon>Bacillati</taxon>
        <taxon>Bacillota</taxon>
        <taxon>Bacilli</taxon>
        <taxon>Lactobacillales</taxon>
        <taxon>Enterococcaceae</taxon>
        <taxon>Vagococcus</taxon>
    </lineage>
</organism>
<keyword evidence="5" id="KW-0472">Membrane</keyword>
<dbReference type="Gene3D" id="2.60.40.10">
    <property type="entry name" value="Immunoglobulins"/>
    <property type="match status" value="3"/>
</dbReference>
<name>A0A1Q2D7S9_9ENTE</name>